<name>W5TDB1_9NOCA</name>
<keyword evidence="4" id="KW-1185">Reference proteome</keyword>
<evidence type="ECO:0000313" key="3">
    <source>
        <dbReference type="EMBL" id="AHH16943.1"/>
    </source>
</evidence>
<dbReference type="GO" id="GO:0005886">
    <property type="term" value="C:plasma membrane"/>
    <property type="evidence" value="ECO:0007669"/>
    <property type="project" value="UniProtKB-SubCell"/>
</dbReference>
<keyword evidence="1" id="KW-1003">Cell membrane</keyword>
<organism evidence="3 4">
    <name type="scientific">Nocardia nova SH22a</name>
    <dbReference type="NCBI Taxonomy" id="1415166"/>
    <lineage>
        <taxon>Bacteria</taxon>
        <taxon>Bacillati</taxon>
        <taxon>Actinomycetota</taxon>
        <taxon>Actinomycetes</taxon>
        <taxon>Mycobacteriales</taxon>
        <taxon>Nocardiaceae</taxon>
        <taxon>Nocardia</taxon>
    </lineage>
</organism>
<dbReference type="Pfam" id="PF02104">
    <property type="entry name" value="SURF1"/>
    <property type="match status" value="1"/>
</dbReference>
<feature type="region of interest" description="Disordered" evidence="2">
    <location>
        <begin position="263"/>
        <end position="344"/>
    </location>
</feature>
<dbReference type="HOGENOM" id="CLU_047737_0_0_11"/>
<dbReference type="CDD" id="cd06662">
    <property type="entry name" value="SURF1"/>
    <property type="match status" value="1"/>
</dbReference>
<gene>
    <name evidence="3" type="ORF">NONO_c21450</name>
</gene>
<dbReference type="STRING" id="1415166.NONO_c21450"/>
<sequence>MNILRRLTFLLRPSWAILAVVVVAFAYLCFTVLAPWQLGKNTSTSHRNDLIAASVKADPVPAAGLLESADGAAPAGTNPADTEWRRVIVTGSYVPGSTVVERLQHLDDQPAYGVLAAFRLDDGRIVLIDRGLVAAADGTRLPAIAEPPAGPQRLEGRVRRSEGTIPGKDPMVGDGLRQVYSVDTTQMSSVLGMRLTPFATGEQGGYLQLDSGQPGAFTPEPLPQLDAGPYLSYGLQWIAFGVMAPLGLGYFVYAEIRERRRDRAAASAEPTDPTTSAPVPSTAPDTGTAHTAATEPTAAAPTASATMTETPPAEMTNSPSATDETKKPHRTTADRLADRYGNRR</sequence>
<dbReference type="eggNOG" id="COG3346">
    <property type="taxonomic scope" value="Bacteria"/>
</dbReference>
<dbReference type="Proteomes" id="UP000019150">
    <property type="component" value="Chromosome"/>
</dbReference>
<keyword evidence="1" id="KW-1133">Transmembrane helix</keyword>
<evidence type="ECO:0000256" key="1">
    <source>
        <dbReference type="RuleBase" id="RU363076"/>
    </source>
</evidence>
<accession>W5TDB1</accession>
<keyword evidence="1" id="KW-0472">Membrane</keyword>
<feature type="compositionally biased region" description="Low complexity" evidence="2">
    <location>
        <begin position="265"/>
        <end position="314"/>
    </location>
</feature>
<evidence type="ECO:0000256" key="2">
    <source>
        <dbReference type="SAM" id="MobiDB-lite"/>
    </source>
</evidence>
<comment type="similarity">
    <text evidence="1">Belongs to the SURF1 family.</text>
</comment>
<dbReference type="AlphaFoldDB" id="W5TDB1"/>
<dbReference type="PATRIC" id="fig|1415166.3.peg.2181"/>
<proteinExistence type="inferred from homology"/>
<dbReference type="KEGG" id="nno:NONO_c21450"/>
<evidence type="ECO:0000313" key="4">
    <source>
        <dbReference type="Proteomes" id="UP000019150"/>
    </source>
</evidence>
<feature type="compositionally biased region" description="Basic and acidic residues" evidence="2">
    <location>
        <begin position="323"/>
        <end position="344"/>
    </location>
</feature>
<dbReference type="PROSITE" id="PS50895">
    <property type="entry name" value="SURF1"/>
    <property type="match status" value="1"/>
</dbReference>
<dbReference type="EMBL" id="CP006850">
    <property type="protein sequence ID" value="AHH16943.1"/>
    <property type="molecule type" value="Genomic_DNA"/>
</dbReference>
<reference evidence="3 4" key="1">
    <citation type="journal article" date="2014" name="Appl. Environ. Microbiol.">
        <title>Insights into the Microbial Degradation of Rubber and Gutta-Percha by Analysis of the Complete Genome of Nocardia nova SH22a.</title>
        <authorList>
            <person name="Luo Q."/>
            <person name="Hiessl S."/>
            <person name="Poehlein A."/>
            <person name="Daniel R."/>
            <person name="Steinbuchel A."/>
        </authorList>
    </citation>
    <scope>NUCLEOTIDE SEQUENCE [LARGE SCALE GENOMIC DNA]</scope>
    <source>
        <strain evidence="3">SH22a</strain>
    </source>
</reference>
<dbReference type="InterPro" id="IPR002994">
    <property type="entry name" value="Surf1/Shy1"/>
</dbReference>
<comment type="subcellular location">
    <subcellularLocation>
        <location evidence="1">Cell membrane</location>
        <topology evidence="1">Multi-pass membrane protein</topology>
    </subcellularLocation>
</comment>
<feature type="transmembrane region" description="Helical" evidence="1">
    <location>
        <begin position="15"/>
        <end position="38"/>
    </location>
</feature>
<keyword evidence="1" id="KW-0812">Transmembrane</keyword>
<feature type="transmembrane region" description="Helical" evidence="1">
    <location>
        <begin position="230"/>
        <end position="253"/>
    </location>
</feature>
<protein>
    <recommendedName>
        <fullName evidence="1">SURF1-like protein</fullName>
    </recommendedName>
</protein>